<feature type="domain" description="EGF-like" evidence="3">
    <location>
        <begin position="630"/>
        <end position="679"/>
    </location>
</feature>
<dbReference type="InterPro" id="IPR026995">
    <property type="entry name" value="Astrotactin"/>
</dbReference>
<feature type="chain" id="PRO_5025392391" evidence="2">
    <location>
        <begin position="24"/>
        <end position="1238"/>
    </location>
</feature>
<organism evidence="5 6">
    <name type="scientific">Sinocyclocheilus anshuiensis</name>
    <dbReference type="NCBI Taxonomy" id="1608454"/>
    <lineage>
        <taxon>Eukaryota</taxon>
        <taxon>Metazoa</taxon>
        <taxon>Chordata</taxon>
        <taxon>Craniata</taxon>
        <taxon>Vertebrata</taxon>
        <taxon>Euteleostomi</taxon>
        <taxon>Actinopterygii</taxon>
        <taxon>Neopterygii</taxon>
        <taxon>Teleostei</taxon>
        <taxon>Ostariophysi</taxon>
        <taxon>Cypriniformes</taxon>
        <taxon>Cyprinidae</taxon>
        <taxon>Cyprininae</taxon>
        <taxon>Sinocyclocheilus</taxon>
    </lineage>
</organism>
<protein>
    <submittedName>
        <fullName evidence="5">Astrotactin-2-like</fullName>
    </submittedName>
</protein>
<feature type="domain" description="EGF-like" evidence="3">
    <location>
        <begin position="582"/>
        <end position="623"/>
    </location>
</feature>
<reference evidence="5" key="2">
    <citation type="submission" date="2025-09" db="UniProtKB">
        <authorList>
            <consortium name="Ensembl"/>
        </authorList>
    </citation>
    <scope>IDENTIFICATION</scope>
</reference>
<dbReference type="InterPro" id="IPR045575">
    <property type="entry name" value="ASTN_1_2_N"/>
</dbReference>
<gene>
    <name evidence="5" type="primary">LOC107675510</name>
</gene>
<keyword evidence="1" id="KW-0812">Transmembrane</keyword>
<dbReference type="SMART" id="SM00457">
    <property type="entry name" value="MACPF"/>
    <property type="match status" value="1"/>
</dbReference>
<dbReference type="GO" id="GO:0016020">
    <property type="term" value="C:membrane"/>
    <property type="evidence" value="ECO:0007669"/>
    <property type="project" value="TreeGrafter"/>
</dbReference>
<dbReference type="Ensembl" id="ENSSANT00000008062.1">
    <property type="protein sequence ID" value="ENSSANP00000007496.1"/>
    <property type="gene ID" value="ENSSANG00000004242.1"/>
</dbReference>
<evidence type="ECO:0000313" key="6">
    <source>
        <dbReference type="Proteomes" id="UP000472260"/>
    </source>
</evidence>
<dbReference type="Pfam" id="PF18411">
    <property type="entry name" value="Annexin_2"/>
    <property type="match status" value="1"/>
</dbReference>
<dbReference type="GO" id="GO:0007158">
    <property type="term" value="P:neuron cell-cell adhesion"/>
    <property type="evidence" value="ECO:0007669"/>
    <property type="project" value="TreeGrafter"/>
</dbReference>
<dbReference type="GO" id="GO:0001764">
    <property type="term" value="P:neuron migration"/>
    <property type="evidence" value="ECO:0007669"/>
    <property type="project" value="InterPro"/>
</dbReference>
<accession>A0A671KJN0</accession>
<dbReference type="Pfam" id="PF19441">
    <property type="entry name" value="ASTN_1_2_N"/>
    <property type="match status" value="2"/>
</dbReference>
<evidence type="ECO:0000256" key="1">
    <source>
        <dbReference type="SAM" id="Phobius"/>
    </source>
</evidence>
<dbReference type="GO" id="GO:0005768">
    <property type="term" value="C:endosome"/>
    <property type="evidence" value="ECO:0007669"/>
    <property type="project" value="TreeGrafter"/>
</dbReference>
<dbReference type="Proteomes" id="UP000472260">
    <property type="component" value="Unassembled WGS sequence"/>
</dbReference>
<evidence type="ECO:0000256" key="2">
    <source>
        <dbReference type="SAM" id="SignalP"/>
    </source>
</evidence>
<dbReference type="AlphaFoldDB" id="A0A671KJN0"/>
<feature type="domain" description="MACPF" evidence="4">
    <location>
        <begin position="779"/>
        <end position="961"/>
    </location>
</feature>
<keyword evidence="1" id="KW-0472">Membrane</keyword>
<feature type="signal peptide" evidence="2">
    <location>
        <begin position="1"/>
        <end position="23"/>
    </location>
</feature>
<dbReference type="PANTHER" id="PTHR16592">
    <property type="entry name" value="ASTROTACTIN-1-LIKE"/>
    <property type="match status" value="1"/>
</dbReference>
<dbReference type="InterPro" id="IPR020864">
    <property type="entry name" value="MACPF"/>
</dbReference>
<keyword evidence="6" id="KW-1185">Reference proteome</keyword>
<dbReference type="Pfam" id="PF19743">
    <property type="entry name" value="ASTN1_2_fn3"/>
    <property type="match status" value="1"/>
</dbReference>
<keyword evidence="1" id="KW-1133">Transmembrane helix</keyword>
<dbReference type="Gene3D" id="2.10.25.10">
    <property type="entry name" value="Laminin"/>
    <property type="match status" value="1"/>
</dbReference>
<evidence type="ECO:0000259" key="4">
    <source>
        <dbReference type="SMART" id="SM00457"/>
    </source>
</evidence>
<name>A0A671KJN0_9TELE</name>
<evidence type="ECO:0000313" key="5">
    <source>
        <dbReference type="Ensembl" id="ENSSANP00000007496.1"/>
    </source>
</evidence>
<dbReference type="SMART" id="SM00181">
    <property type="entry name" value="EGF"/>
    <property type="match status" value="3"/>
</dbReference>
<dbReference type="Pfam" id="PF18577">
    <property type="entry name" value="ASTN_2_hairpin"/>
    <property type="match status" value="1"/>
</dbReference>
<dbReference type="InterPro" id="IPR040685">
    <property type="entry name" value="Annexin-like"/>
</dbReference>
<reference evidence="5" key="1">
    <citation type="submission" date="2025-08" db="UniProtKB">
        <authorList>
            <consortium name="Ensembl"/>
        </authorList>
    </citation>
    <scope>IDENTIFICATION</scope>
</reference>
<dbReference type="InterPro" id="IPR045574">
    <property type="entry name" value="ASTN1_2_Fn3"/>
</dbReference>
<evidence type="ECO:0000259" key="3">
    <source>
        <dbReference type="SMART" id="SM00181"/>
    </source>
</evidence>
<feature type="transmembrane region" description="Helical" evidence="1">
    <location>
        <begin position="359"/>
        <end position="380"/>
    </location>
</feature>
<dbReference type="InterPro" id="IPR000742">
    <property type="entry name" value="EGF"/>
</dbReference>
<dbReference type="InterPro" id="IPR040510">
    <property type="entry name" value="ASTN_2_hairpin"/>
</dbReference>
<feature type="transmembrane region" description="Helical" evidence="1">
    <location>
        <begin position="161"/>
        <end position="185"/>
    </location>
</feature>
<sequence>FGLSDARLLLLLLLGLRVSGTQAGGKLDEDRDKRGDAESPCEVKTVTVSTLPVLRENEFSFTGAGSGSLAGGESRLLLFVRTDLPGRISVLDDLDNTALPYFTLEMSGMGIDISQVHWKQQWLENGTLYFHVSISSSEQQSQVTQPTVREPPRVLHEHMHLLHISVMGGLIALLLLILLFTLVLYTRQRWCRRRRAPQKSASTEATHEIHYIPSVLLGPPQSRDSYRGPRPLQHSSVIGMPIRETPILDDCDCEEDEQPGHLLDGKAHLEDDLCSQGTHSVDSLVKGMGEANHKHSLDKRGESFIITVVYKTVCVFLFEAGSVFGRQVDSGSEMDDDTQLKFYTEHRGRRRTKGCPQSPMSKVTLTLITVCTCVVAVVYGTQTSCPLTVKVTLHVPEHFIADGSSFVVSMGSYLDVSNWLNPAKLTLYYQTNTSTQWVRDYCGQRTTDPCEQLCDQDTGECSCLEGYAPDPEHKHLCVRTDWGRNEGPWPYSNLERGYDLVTGEQAPEKIFRSSYSLGQGLWLPVSKSFVVPPVELSINPIASCKTDVLVTEDPGEVREEAIMSTYFETVDDLLASFGPVRDCSKDNGGCRKNFKCVSDRRMDSTGCMCPEGLRPMKDGSGCYDYSLGTDCTDGFNGGCEQLCLQQLVPLPDDPTSSNVLMFCGCVQEYKLAADGRSCLLLADHCEGSKCPKRDSRFNDTLFSEMLRGYNNKTQQVILGQVFQMTFRDNNFIKDFPQLADGLMVIPLPVEEQCRGVLSEPLPNLQLLSGDAQFSEATGYPMMQQWRVRSNLYRVKLSAITLSTDFSKVLKSLTADSSRDELLAFIQQYGSHYISEALYGSELTCNIYFPSKKSQQQLWLQYQKGKTEGGRRDLKAVPFISYLSGLLKTQLLSDDLVAGVEIRCQEKGSCPAACHLCRQAGRETPSPTPVLLEVSRIVPLYSLVQDNVTKEAFKSATMSSYWCAGKGDVIENWCRCDLTALGKDGLPNCSPLRRPVLRLAPHLEPSSMMVALEWIDVEPFIGYKVSDYIIQHKRVEDPSEAEIYTGKHNSQASEQYYREQHLLHSTVNKICSTKKRQESLFFENRQFRFQMSDLLSPQTEIADKVYNLYNGYTSGKEQQTAYNTLMEISPPLLYRVQHHYNSHYEKFGDFVWRSEDELGPRKAHLILRRMDRISLFCRSLLRSGFIQSRTESVPYMLCRSDDTRPGGTSWHSSLHETQLACLEKVISVQRNIYGKSKLR</sequence>
<proteinExistence type="predicted"/>
<keyword evidence="2" id="KW-0732">Signal</keyword>
<dbReference type="Pfam" id="PF01823">
    <property type="entry name" value="MACPF"/>
    <property type="match status" value="1"/>
</dbReference>
<feature type="domain" description="EGF-like" evidence="3">
    <location>
        <begin position="441"/>
        <end position="478"/>
    </location>
</feature>
<dbReference type="PANTHER" id="PTHR16592:SF2">
    <property type="entry name" value="ASTROTACTIN-2"/>
    <property type="match status" value="1"/>
</dbReference>